<feature type="region of interest" description="Disordered" evidence="2">
    <location>
        <begin position="1"/>
        <end position="47"/>
    </location>
</feature>
<evidence type="ECO:0000256" key="2">
    <source>
        <dbReference type="SAM" id="MobiDB-lite"/>
    </source>
</evidence>
<name>A0AAQ4QKP2_GASAC</name>
<reference evidence="3" key="2">
    <citation type="submission" date="2025-08" db="UniProtKB">
        <authorList>
            <consortium name="Ensembl"/>
        </authorList>
    </citation>
    <scope>IDENTIFICATION</scope>
</reference>
<reference evidence="3 4" key="1">
    <citation type="journal article" date="2021" name="G3 (Bethesda)">
        <title>Improved contiguity of the threespine stickleback genome using long-read sequencing.</title>
        <authorList>
            <person name="Nath S."/>
            <person name="Shaw D.E."/>
            <person name="White M.A."/>
        </authorList>
    </citation>
    <scope>NUCLEOTIDE SEQUENCE [LARGE SCALE GENOMIC DNA]</scope>
    <source>
        <strain evidence="3 4">Lake Benthic</strain>
    </source>
</reference>
<dbReference type="GeneTree" id="ENSGT00940000163927"/>
<sequence length="208" mass="23106">MVLVEAPHVFRQSETELSRSGSPSTSTEKHPTKKKDKKDMAVQQQPTQVVTVVTTSQGPGTWSTGLCDCCSDMGTCCCGYWCFPCMQCQTAGDHGWCCCTPMLDVCCLVSCQLRSSIRERHNIAVRPEATMKCKQHVARLSKESVELERGMELRRRKFLCCSCAVFPQHNSVGGSFGPVCSSEMQRSVWYSSVRICKCPHGSLFSVEK</sequence>
<keyword evidence="4" id="KW-1185">Reference proteome</keyword>
<evidence type="ECO:0000313" key="4">
    <source>
        <dbReference type="Proteomes" id="UP000007635"/>
    </source>
</evidence>
<evidence type="ECO:0000256" key="1">
    <source>
        <dbReference type="ARBA" id="ARBA00009024"/>
    </source>
</evidence>
<reference evidence="3" key="3">
    <citation type="submission" date="2025-09" db="UniProtKB">
        <authorList>
            <consortium name="Ensembl"/>
        </authorList>
    </citation>
    <scope>IDENTIFICATION</scope>
</reference>
<evidence type="ECO:0000313" key="3">
    <source>
        <dbReference type="Ensembl" id="ENSGACP00000051839.1"/>
    </source>
</evidence>
<protein>
    <submittedName>
        <fullName evidence="3">Plac8 onzin related protein 1</fullName>
    </submittedName>
</protein>
<dbReference type="Proteomes" id="UP000007635">
    <property type="component" value="Chromosome VII"/>
</dbReference>
<dbReference type="InterPro" id="IPR006461">
    <property type="entry name" value="PLAC_motif_containing"/>
</dbReference>
<accession>A0AAQ4QKP2</accession>
<organism evidence="3 4">
    <name type="scientific">Gasterosteus aculeatus aculeatus</name>
    <name type="common">three-spined stickleback</name>
    <dbReference type="NCBI Taxonomy" id="481459"/>
    <lineage>
        <taxon>Eukaryota</taxon>
        <taxon>Metazoa</taxon>
        <taxon>Chordata</taxon>
        <taxon>Craniata</taxon>
        <taxon>Vertebrata</taxon>
        <taxon>Euteleostomi</taxon>
        <taxon>Actinopterygii</taxon>
        <taxon>Neopterygii</taxon>
        <taxon>Teleostei</taxon>
        <taxon>Neoteleostei</taxon>
        <taxon>Acanthomorphata</taxon>
        <taxon>Eupercaria</taxon>
        <taxon>Perciformes</taxon>
        <taxon>Cottioidei</taxon>
        <taxon>Gasterosteales</taxon>
        <taxon>Gasterosteidae</taxon>
        <taxon>Gasterosteus</taxon>
    </lineage>
</organism>
<dbReference type="Ensembl" id="ENSGACT00000058706.1">
    <property type="protein sequence ID" value="ENSGACP00000051839.1"/>
    <property type="gene ID" value="ENSGACG00000031676.1"/>
</dbReference>
<proteinExistence type="inferred from homology"/>
<dbReference type="AlphaFoldDB" id="A0AAQ4QKP2"/>
<comment type="similarity">
    <text evidence="1">Belongs to the cornifelin family.</text>
</comment>
<dbReference type="NCBIfam" id="TIGR01571">
    <property type="entry name" value="A_thal_Cys_rich"/>
    <property type="match status" value="1"/>
</dbReference>